<feature type="compositionally biased region" description="Acidic residues" evidence="1">
    <location>
        <begin position="105"/>
        <end position="115"/>
    </location>
</feature>
<evidence type="ECO:0000259" key="3">
    <source>
        <dbReference type="PROSITE" id="PS51399"/>
    </source>
</evidence>
<reference evidence="5" key="1">
    <citation type="submission" date="2024-04" db="EMBL/GenBank/DDBJ databases">
        <authorList>
            <person name="Shaw F."/>
            <person name="Minotto A."/>
        </authorList>
    </citation>
    <scope>NUCLEOTIDE SEQUENCE [LARGE SCALE GENOMIC DNA]</scope>
</reference>
<dbReference type="EMBL" id="OZ037945">
    <property type="protein sequence ID" value="CAL1701811.1"/>
    <property type="molecule type" value="Genomic_DNA"/>
</dbReference>
<dbReference type="SMART" id="SM00553">
    <property type="entry name" value="SEP"/>
    <property type="match status" value="1"/>
</dbReference>
<dbReference type="Proteomes" id="UP001497453">
    <property type="component" value="Chromosome 2"/>
</dbReference>
<dbReference type="PROSITE" id="PS51399">
    <property type="entry name" value="SEP"/>
    <property type="match status" value="1"/>
</dbReference>
<feature type="compositionally biased region" description="Polar residues" evidence="1">
    <location>
        <begin position="1"/>
        <end position="11"/>
    </location>
</feature>
<feature type="compositionally biased region" description="Polar residues" evidence="1">
    <location>
        <begin position="129"/>
        <end position="138"/>
    </location>
</feature>
<dbReference type="Pfam" id="PF00789">
    <property type="entry name" value="UBX"/>
    <property type="match status" value="1"/>
</dbReference>
<dbReference type="Gene3D" id="3.10.20.90">
    <property type="entry name" value="Phosphatidylinositol 3-kinase Catalytic Subunit, Chain A, domain 1"/>
    <property type="match status" value="1"/>
</dbReference>
<feature type="region of interest" description="Disordered" evidence="1">
    <location>
        <begin position="158"/>
        <end position="185"/>
    </location>
</feature>
<dbReference type="InterPro" id="IPR036241">
    <property type="entry name" value="NSFL1C_SEP_dom_sf"/>
</dbReference>
<sequence length="414" mass="43363">MSGDENQSTGRTLGGSPVNDPLPSDWSRPANAGPRIGRVGNWGGSSSSSRSASGGRFATLRDIGSSSSGGPSIGGPGGVGLPPSGMFGPPSAAGGHAGHAHGSDGDDDDEEDNDREGENWFAGGERSGLSVQNPNAPGNQPGGHLVRDLLRQAAESGIAGVSNRPPHSSAFSGGGHRLGSDEVESTFVPDPNAAEQEMETAIRHLTLWRDGFSIEDGELYRYGDPRNEQILAEINGGRAPPAVVGVEVGQPVELRVVRRLQEEYIPHTSTNRAFTGAGHRLGSPVPGVGTATTTAGVTTGMPGSFPAGPHSGDASTTAERAVQRESFGTRFEVDQTKPTTSVQVRLADGTRMVCHMNLDHTVGDIRNFINASRPENITRPYTIGTTFPNRVLEDDKQTIKDAGLEKGVIVQRWV</sequence>
<proteinExistence type="predicted"/>
<evidence type="ECO:0000259" key="2">
    <source>
        <dbReference type="PROSITE" id="PS50033"/>
    </source>
</evidence>
<feature type="compositionally biased region" description="Gly residues" evidence="1">
    <location>
        <begin position="71"/>
        <end position="80"/>
    </location>
</feature>
<dbReference type="SMART" id="SM00166">
    <property type="entry name" value="UBX"/>
    <property type="match status" value="1"/>
</dbReference>
<dbReference type="PANTHER" id="PTHR23333">
    <property type="entry name" value="UBX DOMAIN CONTAINING PROTEIN"/>
    <property type="match status" value="1"/>
</dbReference>
<dbReference type="InterPro" id="IPR029071">
    <property type="entry name" value="Ubiquitin-like_domsf"/>
</dbReference>
<dbReference type="CDD" id="cd01770">
    <property type="entry name" value="UBX_UBXN2"/>
    <property type="match status" value="1"/>
</dbReference>
<dbReference type="SUPFAM" id="SSF102848">
    <property type="entry name" value="NSFL1 (p97 ATPase) cofactor p47, SEP domain"/>
    <property type="match status" value="1"/>
</dbReference>
<dbReference type="InterPro" id="IPR001012">
    <property type="entry name" value="UBX_dom"/>
</dbReference>
<organism evidence="4 5">
    <name type="scientific">Somion occarium</name>
    <dbReference type="NCBI Taxonomy" id="3059160"/>
    <lineage>
        <taxon>Eukaryota</taxon>
        <taxon>Fungi</taxon>
        <taxon>Dikarya</taxon>
        <taxon>Basidiomycota</taxon>
        <taxon>Agaricomycotina</taxon>
        <taxon>Agaricomycetes</taxon>
        <taxon>Polyporales</taxon>
        <taxon>Cerrenaceae</taxon>
        <taxon>Somion</taxon>
    </lineage>
</organism>
<gene>
    <name evidence="4" type="ORF">GFSPODELE1_LOCUS3766</name>
</gene>
<protein>
    <recommendedName>
        <fullName evidence="6">SEP-domain-containing protein</fullName>
    </recommendedName>
</protein>
<feature type="compositionally biased region" description="Low complexity" evidence="1">
    <location>
        <begin position="81"/>
        <end position="94"/>
    </location>
</feature>
<keyword evidence="5" id="KW-1185">Reference proteome</keyword>
<accession>A0ABP1D1S5</accession>
<dbReference type="PROSITE" id="PS50033">
    <property type="entry name" value="UBX"/>
    <property type="match status" value="1"/>
</dbReference>
<evidence type="ECO:0000256" key="1">
    <source>
        <dbReference type="SAM" id="MobiDB-lite"/>
    </source>
</evidence>
<dbReference type="PANTHER" id="PTHR23333:SF20">
    <property type="entry name" value="NSFL1 COFACTOR P47"/>
    <property type="match status" value="1"/>
</dbReference>
<name>A0ABP1D1S5_9APHY</name>
<evidence type="ECO:0000313" key="4">
    <source>
        <dbReference type="EMBL" id="CAL1701811.1"/>
    </source>
</evidence>
<dbReference type="Gene3D" id="3.30.420.210">
    <property type="entry name" value="SEP domain"/>
    <property type="match status" value="1"/>
</dbReference>
<dbReference type="Pfam" id="PF08059">
    <property type="entry name" value="SEP"/>
    <property type="match status" value="1"/>
</dbReference>
<feature type="compositionally biased region" description="Low complexity" evidence="1">
    <location>
        <begin position="44"/>
        <end position="56"/>
    </location>
</feature>
<evidence type="ECO:0000313" key="5">
    <source>
        <dbReference type="Proteomes" id="UP001497453"/>
    </source>
</evidence>
<feature type="domain" description="SEP" evidence="3">
    <location>
        <begin position="200"/>
        <end position="265"/>
    </location>
</feature>
<evidence type="ECO:0008006" key="6">
    <source>
        <dbReference type="Google" id="ProtNLM"/>
    </source>
</evidence>
<feature type="region of interest" description="Disordered" evidence="1">
    <location>
        <begin position="1"/>
        <end position="144"/>
    </location>
</feature>
<dbReference type="InterPro" id="IPR012989">
    <property type="entry name" value="SEP_domain"/>
</dbReference>
<feature type="domain" description="UBX" evidence="2">
    <location>
        <begin position="335"/>
        <end position="412"/>
    </location>
</feature>
<dbReference type="SUPFAM" id="SSF54236">
    <property type="entry name" value="Ubiquitin-like"/>
    <property type="match status" value="1"/>
</dbReference>